<evidence type="ECO:0000259" key="7">
    <source>
        <dbReference type="Pfam" id="PF05175"/>
    </source>
</evidence>
<dbReference type="InterPro" id="IPR046977">
    <property type="entry name" value="RsmC/RlmG"/>
</dbReference>
<dbReference type="Pfam" id="PF08468">
    <property type="entry name" value="MTS_N"/>
    <property type="match status" value="1"/>
</dbReference>
<dbReference type="GO" id="GO:0052914">
    <property type="term" value="F:16S rRNA (guanine(1207)-N(2))-methyltransferase activity"/>
    <property type="evidence" value="ECO:0007669"/>
    <property type="project" value="UniProtKB-EC"/>
</dbReference>
<organism evidence="9 10">
    <name type="scientific">Pseudomonas mucidolens</name>
    <dbReference type="NCBI Taxonomy" id="46679"/>
    <lineage>
        <taxon>Bacteria</taxon>
        <taxon>Pseudomonadati</taxon>
        <taxon>Pseudomonadota</taxon>
        <taxon>Gammaproteobacteria</taxon>
        <taxon>Pseudomonadales</taxon>
        <taxon>Pseudomonadaceae</taxon>
        <taxon>Pseudomonas</taxon>
    </lineage>
</organism>
<dbReference type="EMBL" id="LT629802">
    <property type="protein sequence ID" value="SDU82682.1"/>
    <property type="molecule type" value="Genomic_DNA"/>
</dbReference>
<comment type="catalytic activity">
    <reaction evidence="6">
        <text>guanosine(1207) in 16S rRNA + S-adenosyl-L-methionine = N(2)-methylguanosine(1207) in 16S rRNA + S-adenosyl-L-homocysteine + H(+)</text>
        <dbReference type="Rhea" id="RHEA:42736"/>
        <dbReference type="Rhea" id="RHEA-COMP:10213"/>
        <dbReference type="Rhea" id="RHEA-COMP:10214"/>
        <dbReference type="ChEBI" id="CHEBI:15378"/>
        <dbReference type="ChEBI" id="CHEBI:57856"/>
        <dbReference type="ChEBI" id="CHEBI:59789"/>
        <dbReference type="ChEBI" id="CHEBI:74269"/>
        <dbReference type="ChEBI" id="CHEBI:74481"/>
        <dbReference type="EC" id="2.1.1.172"/>
    </reaction>
</comment>
<evidence type="ECO:0000256" key="5">
    <source>
        <dbReference type="ARBA" id="ARBA00022691"/>
    </source>
</evidence>
<keyword evidence="4 6" id="KW-0808">Transferase</keyword>
<comment type="subcellular location">
    <subcellularLocation>
        <location evidence="6">Cytoplasm</location>
    </subcellularLocation>
</comment>
<dbReference type="EC" id="2.1.1.172" evidence="6"/>
<keyword evidence="1 6" id="KW-0963">Cytoplasm</keyword>
<comment type="subunit">
    <text evidence="6">Monomer.</text>
</comment>
<evidence type="ECO:0000256" key="2">
    <source>
        <dbReference type="ARBA" id="ARBA00022552"/>
    </source>
</evidence>
<dbReference type="GO" id="GO:0003676">
    <property type="term" value="F:nucleic acid binding"/>
    <property type="evidence" value="ECO:0007669"/>
    <property type="project" value="InterPro"/>
</dbReference>
<feature type="domain" description="Methyltransferase small N-terminal" evidence="8">
    <location>
        <begin position="5"/>
        <end position="151"/>
    </location>
</feature>
<feature type="domain" description="Methyltransferase small" evidence="7">
    <location>
        <begin position="162"/>
        <end position="328"/>
    </location>
</feature>
<dbReference type="PROSITE" id="PS00092">
    <property type="entry name" value="N6_MTASE"/>
    <property type="match status" value="1"/>
</dbReference>
<dbReference type="Pfam" id="PF05175">
    <property type="entry name" value="MTS"/>
    <property type="match status" value="1"/>
</dbReference>
<proteinExistence type="inferred from homology"/>
<evidence type="ECO:0000256" key="4">
    <source>
        <dbReference type="ARBA" id="ARBA00022679"/>
    </source>
</evidence>
<keyword evidence="2 6" id="KW-0698">rRNA processing</keyword>
<evidence type="ECO:0000259" key="8">
    <source>
        <dbReference type="Pfam" id="PF08468"/>
    </source>
</evidence>
<evidence type="ECO:0000256" key="6">
    <source>
        <dbReference type="HAMAP-Rule" id="MF_01862"/>
    </source>
</evidence>
<dbReference type="Proteomes" id="UP000198600">
    <property type="component" value="Chromosome I"/>
</dbReference>
<evidence type="ECO:0000313" key="9">
    <source>
        <dbReference type="EMBL" id="SDU82682.1"/>
    </source>
</evidence>
<evidence type="ECO:0000256" key="3">
    <source>
        <dbReference type="ARBA" id="ARBA00022603"/>
    </source>
</evidence>
<dbReference type="SUPFAM" id="SSF53335">
    <property type="entry name" value="S-adenosyl-L-methionine-dependent methyltransferases"/>
    <property type="match status" value="1"/>
</dbReference>
<dbReference type="OrthoDB" id="9816072at2"/>
<protein>
    <recommendedName>
        <fullName evidence="6">Ribosomal RNA small subunit methyltransferase C</fullName>
        <ecNumber evidence="6">2.1.1.172</ecNumber>
    </recommendedName>
    <alternativeName>
        <fullName evidence="6">16S rRNA m2G1207 methyltransferase</fullName>
    </alternativeName>
    <alternativeName>
        <fullName evidence="6">rRNA (guanine-N(2)-)-methyltransferase RsmC</fullName>
    </alternativeName>
</protein>
<evidence type="ECO:0000256" key="1">
    <source>
        <dbReference type="ARBA" id="ARBA00022490"/>
    </source>
</evidence>
<dbReference type="AlphaFoldDB" id="A0A1H2LPC7"/>
<dbReference type="InterPro" id="IPR007848">
    <property type="entry name" value="Small_mtfrase_dom"/>
</dbReference>
<comment type="similarity">
    <text evidence="6">Belongs to the methyltransferase superfamily. RsmC family.</text>
</comment>
<dbReference type="PANTHER" id="PTHR47816">
    <property type="entry name" value="RIBOSOMAL RNA SMALL SUBUNIT METHYLTRANSFERASE C"/>
    <property type="match status" value="1"/>
</dbReference>
<dbReference type="Gene3D" id="3.40.50.150">
    <property type="entry name" value="Vaccinia Virus protein VP39"/>
    <property type="match status" value="2"/>
</dbReference>
<dbReference type="GO" id="GO:0005737">
    <property type="term" value="C:cytoplasm"/>
    <property type="evidence" value="ECO:0007669"/>
    <property type="project" value="UniProtKB-SubCell"/>
</dbReference>
<dbReference type="STRING" id="46679.SAMN05216202_0170"/>
<dbReference type="HAMAP" id="MF_01862">
    <property type="entry name" value="16SrRNA_methyltr_C"/>
    <property type="match status" value="1"/>
</dbReference>
<keyword evidence="5 6" id="KW-0949">S-adenosyl-L-methionine</keyword>
<accession>A0A1H2LPC7</accession>
<comment type="function">
    <text evidence="6">Specifically methylates the guanine in position 1207 of 16S rRNA in the 30S particle.</text>
</comment>
<dbReference type="InterPro" id="IPR013675">
    <property type="entry name" value="Mtase_sm_N"/>
</dbReference>
<name>A0A1H2LPC7_9PSED</name>
<keyword evidence="10" id="KW-1185">Reference proteome</keyword>
<dbReference type="RefSeq" id="WP_084376269.1">
    <property type="nucleotide sequence ID" value="NZ_LS483433.1"/>
</dbReference>
<dbReference type="InterPro" id="IPR002052">
    <property type="entry name" value="DNA_methylase_N6_adenine_CS"/>
</dbReference>
<evidence type="ECO:0000313" key="10">
    <source>
        <dbReference type="Proteomes" id="UP000198600"/>
    </source>
</evidence>
<dbReference type="InterPro" id="IPR029063">
    <property type="entry name" value="SAM-dependent_MTases_sf"/>
</dbReference>
<keyword evidence="3 6" id="KW-0489">Methyltransferase</keyword>
<dbReference type="CDD" id="cd02440">
    <property type="entry name" value="AdoMet_MTases"/>
    <property type="match status" value="1"/>
</dbReference>
<gene>
    <name evidence="6" type="primary">rsmC</name>
    <name evidence="9" type="ORF">SAMN05216202_0170</name>
</gene>
<dbReference type="PANTHER" id="PTHR47816:SF4">
    <property type="entry name" value="RIBOSOMAL RNA SMALL SUBUNIT METHYLTRANSFERASE C"/>
    <property type="match status" value="1"/>
</dbReference>
<sequence>MDPRSEVLLRQAELFQGNLLLAGLPADDLLGRLPNAHGWCWHAGDQAVLDARFAERSHFGVNVPGRGFDSAVVFLPKSKDLADYILKAVAARLPGAEVFLVGEKRGGIESAAKQLNAFGKPRKLDNARHCQLWQVTVGNAPAAPDLESLAQVFEVPLADGPLKVVSLPGVFSHGRLDRGTALLLEHLDKLPSGHVLDFGCGAGVLGAAVKRRYPHNTVTLLDVDAFATASSRLTLTANGLEAEVLTGDGIDAAPMGLDSILSNPPFHVGVHTDYFATENLLRKARQHLKNGGELRLVANSFLKYQALIEEHLGICAVKAEGQGFRIYRAKRG</sequence>
<reference evidence="10" key="1">
    <citation type="submission" date="2016-10" db="EMBL/GenBank/DDBJ databases">
        <authorList>
            <person name="Varghese N."/>
            <person name="Submissions S."/>
        </authorList>
    </citation>
    <scope>NUCLEOTIDE SEQUENCE [LARGE SCALE GENOMIC DNA]</scope>
    <source>
        <strain evidence="10">LMG 2223</strain>
    </source>
</reference>
<dbReference type="InterPro" id="IPR023543">
    <property type="entry name" value="rRNA_ssu_MeTfrase_C"/>
</dbReference>